<dbReference type="EMBL" id="MTSL01000149">
    <property type="protein sequence ID" value="PJF18027.1"/>
    <property type="molecule type" value="Genomic_DNA"/>
</dbReference>
<keyword evidence="2 5" id="KW-0812">Transmembrane</keyword>
<dbReference type="InterPro" id="IPR006685">
    <property type="entry name" value="MscS_channel_2nd"/>
</dbReference>
<feature type="transmembrane region" description="Helical" evidence="5">
    <location>
        <begin position="375"/>
        <end position="392"/>
    </location>
</feature>
<evidence type="ECO:0000313" key="8">
    <source>
        <dbReference type="Proteomes" id="UP000240830"/>
    </source>
</evidence>
<dbReference type="GO" id="GO:0006874">
    <property type="term" value="P:intracellular calcium ion homeostasis"/>
    <property type="evidence" value="ECO:0007669"/>
    <property type="project" value="TreeGrafter"/>
</dbReference>
<organism evidence="7 8">
    <name type="scientific">Paramicrosporidium saccamoebae</name>
    <dbReference type="NCBI Taxonomy" id="1246581"/>
    <lineage>
        <taxon>Eukaryota</taxon>
        <taxon>Fungi</taxon>
        <taxon>Fungi incertae sedis</taxon>
        <taxon>Cryptomycota</taxon>
        <taxon>Cryptomycota incertae sedis</taxon>
        <taxon>Paramicrosporidium</taxon>
    </lineage>
</organism>
<dbReference type="GO" id="GO:0016020">
    <property type="term" value="C:membrane"/>
    <property type="evidence" value="ECO:0007669"/>
    <property type="project" value="UniProtKB-SubCell"/>
</dbReference>
<evidence type="ECO:0000256" key="3">
    <source>
        <dbReference type="ARBA" id="ARBA00022989"/>
    </source>
</evidence>
<reference evidence="7 8" key="1">
    <citation type="submission" date="2016-10" db="EMBL/GenBank/DDBJ databases">
        <title>The genome of Paramicrosporidium saccamoebae is the missing link in understanding Cryptomycota and Microsporidia evolution.</title>
        <authorList>
            <person name="Quandt C.A."/>
            <person name="Beaudet D."/>
            <person name="Corsaro D."/>
            <person name="Michel R."/>
            <person name="Corradi N."/>
            <person name="James T."/>
        </authorList>
    </citation>
    <scope>NUCLEOTIDE SEQUENCE [LARGE SCALE GENOMIC DNA]</scope>
    <source>
        <strain evidence="7 8">KSL3</strain>
    </source>
</reference>
<keyword evidence="4 5" id="KW-0472">Membrane</keyword>
<dbReference type="InterPro" id="IPR010920">
    <property type="entry name" value="LSM_dom_sf"/>
</dbReference>
<protein>
    <submittedName>
        <fullName evidence="7">EF-Hand 1, calcium-binding site domain-containing protein</fullName>
    </submittedName>
</protein>
<gene>
    <name evidence="7" type="ORF">PSACC_02168</name>
</gene>
<keyword evidence="8" id="KW-1185">Reference proteome</keyword>
<dbReference type="OrthoDB" id="544685at2759"/>
<evidence type="ECO:0000256" key="1">
    <source>
        <dbReference type="ARBA" id="ARBA00004370"/>
    </source>
</evidence>
<evidence type="ECO:0000313" key="7">
    <source>
        <dbReference type="EMBL" id="PJF18027.1"/>
    </source>
</evidence>
<keyword evidence="3 5" id="KW-1133">Transmembrane helix</keyword>
<dbReference type="Gene3D" id="2.30.30.60">
    <property type="match status" value="1"/>
</dbReference>
<dbReference type="PANTHER" id="PTHR31323:SF1">
    <property type="entry name" value="MECHANOSENSITIVE ION CHANNEL PROTEIN"/>
    <property type="match status" value="1"/>
</dbReference>
<dbReference type="PANTHER" id="PTHR31323">
    <property type="entry name" value="MECHANOSENSITIVE ION CHANNEL PROTEIN MSY2"/>
    <property type="match status" value="1"/>
</dbReference>
<dbReference type="Proteomes" id="UP000240830">
    <property type="component" value="Unassembled WGS sequence"/>
</dbReference>
<evidence type="ECO:0000256" key="5">
    <source>
        <dbReference type="SAM" id="Phobius"/>
    </source>
</evidence>
<dbReference type="SUPFAM" id="SSF50182">
    <property type="entry name" value="Sm-like ribonucleoproteins"/>
    <property type="match status" value="1"/>
</dbReference>
<comment type="subcellular location">
    <subcellularLocation>
        <location evidence="1">Membrane</location>
    </subcellularLocation>
</comment>
<comment type="caution">
    <text evidence="7">The sequence shown here is derived from an EMBL/GenBank/DDBJ whole genome shotgun (WGS) entry which is preliminary data.</text>
</comment>
<feature type="transmembrane region" description="Helical" evidence="5">
    <location>
        <begin position="184"/>
        <end position="210"/>
    </location>
</feature>
<evidence type="ECO:0000256" key="2">
    <source>
        <dbReference type="ARBA" id="ARBA00022692"/>
    </source>
</evidence>
<feature type="transmembrane region" description="Helical" evidence="5">
    <location>
        <begin position="34"/>
        <end position="57"/>
    </location>
</feature>
<dbReference type="AlphaFoldDB" id="A0A2H9TJU2"/>
<evidence type="ECO:0000256" key="4">
    <source>
        <dbReference type="ARBA" id="ARBA00023136"/>
    </source>
</evidence>
<feature type="transmembrane region" description="Helical" evidence="5">
    <location>
        <begin position="350"/>
        <end position="369"/>
    </location>
</feature>
<sequence>MGVKISEDLEDVDIAEVEKEYLLGKTSTVNVKSILLLFGEGVLFTLLALLPAFFVWLCTEFTEYDLVVIKASSGSDTRMEFIRWSVFSAVLYSTYLSLLVSIQIAPSILLWCIESLRGRISYTARRQLHHARNVEHWIAVAVFFIAISFVSARLMYNTSFISTLTVTMSGQTTDQTGDLILERLYVLIVLMAVSVAAGRYLLSVISYSFLQTAFAKRIHICNYKYSVLYRLFSALSRGIPSERKKVSRRSSTVSLAPDTGMDLSSGKRSEEIADLIFEKLCPSTREYLREDDFSPYFDADQVTKAFNVFNVQDTPRVEINEFRESIHQIHEERHNITRSLYCHNHIVRKLGYIFDGLAAIMTVLFGVALFKLQTAAVVVVFGTVYIGLNFAVQTGLRGAYDALHFIFVAHVFDVGDRVIINGVSLLVERIDVFTTLFRQADGTAVYIANSNLTNAKIYNIRRSGHSSELFPVETDTTASTEKIWLLRDALVQFTSEHPREFTGLVEVNALEVVNATTTKVVLQVEFLGNFQNISTLTMRKNLISSEIDRIKKAGSTLPSTCLDPTTSLGTNLCNALLTNALLSLTMSNLKNTNGVSDTAILSTASRLAPSAATSTPTPLPTVPSSSRTYAGGQGRLMYLHWTTTGSGVGSCHWPQRSMPPSERPPTWRVVIPMVRNMAWHLSS</sequence>
<evidence type="ECO:0000259" key="6">
    <source>
        <dbReference type="Pfam" id="PF00924"/>
    </source>
</evidence>
<dbReference type="GO" id="GO:0005262">
    <property type="term" value="F:calcium channel activity"/>
    <property type="evidence" value="ECO:0007669"/>
    <property type="project" value="TreeGrafter"/>
</dbReference>
<accession>A0A2H9TJU2</accession>
<dbReference type="Pfam" id="PF00924">
    <property type="entry name" value="MS_channel_2nd"/>
    <property type="match status" value="1"/>
</dbReference>
<feature type="domain" description="Mechanosensitive ion channel MscS" evidence="6">
    <location>
        <begin position="405"/>
        <end position="462"/>
    </location>
</feature>
<name>A0A2H9TJU2_9FUNG</name>
<dbReference type="InterPro" id="IPR023408">
    <property type="entry name" value="MscS_beta-dom_sf"/>
</dbReference>
<proteinExistence type="predicted"/>
<feature type="transmembrane region" description="Helical" evidence="5">
    <location>
        <begin position="89"/>
        <end position="113"/>
    </location>
</feature>
<feature type="transmembrane region" description="Helical" evidence="5">
    <location>
        <begin position="134"/>
        <end position="156"/>
    </location>
</feature>